<dbReference type="AlphaFoldDB" id="A0A4R2RKQ9"/>
<dbReference type="EMBL" id="SLXT01000009">
    <property type="protein sequence ID" value="TCP64492.1"/>
    <property type="molecule type" value="Genomic_DNA"/>
</dbReference>
<organism evidence="3 4">
    <name type="scientific">Heliophilum fasciatum</name>
    <dbReference type="NCBI Taxonomy" id="35700"/>
    <lineage>
        <taxon>Bacteria</taxon>
        <taxon>Bacillati</taxon>
        <taxon>Bacillota</taxon>
        <taxon>Clostridia</taxon>
        <taxon>Eubacteriales</taxon>
        <taxon>Heliobacteriaceae</taxon>
        <taxon>Heliophilum</taxon>
    </lineage>
</organism>
<reference evidence="3 4" key="1">
    <citation type="submission" date="2019-03" db="EMBL/GenBank/DDBJ databases">
        <title>Genomic Encyclopedia of Type Strains, Phase IV (KMG-IV): sequencing the most valuable type-strain genomes for metagenomic binning, comparative biology and taxonomic classification.</title>
        <authorList>
            <person name="Goeker M."/>
        </authorList>
    </citation>
    <scope>NUCLEOTIDE SEQUENCE [LARGE SCALE GENOMIC DNA]</scope>
    <source>
        <strain evidence="3 4">DSM 11170</strain>
    </source>
</reference>
<evidence type="ECO:0000256" key="1">
    <source>
        <dbReference type="ARBA" id="ARBA00010577"/>
    </source>
</evidence>
<evidence type="ECO:0000313" key="4">
    <source>
        <dbReference type="Proteomes" id="UP000294813"/>
    </source>
</evidence>
<proteinExistence type="inferred from homology"/>
<comment type="similarity">
    <text evidence="1">Belongs to the FlgD family.</text>
</comment>
<evidence type="ECO:0000256" key="2">
    <source>
        <dbReference type="ARBA" id="ARBA00022795"/>
    </source>
</evidence>
<dbReference type="RefSeq" id="WP_243116819.1">
    <property type="nucleotide sequence ID" value="NZ_JAOQNU010000009.1"/>
</dbReference>
<keyword evidence="3" id="KW-0282">Flagellum</keyword>
<accession>A0A4R2RKQ9</accession>
<dbReference type="Pfam" id="PF03963">
    <property type="entry name" value="FlgD"/>
    <property type="match status" value="1"/>
</dbReference>
<dbReference type="GO" id="GO:0044781">
    <property type="term" value="P:bacterial-type flagellum organization"/>
    <property type="evidence" value="ECO:0007669"/>
    <property type="project" value="UniProtKB-KW"/>
</dbReference>
<evidence type="ECO:0000313" key="3">
    <source>
        <dbReference type="EMBL" id="TCP64492.1"/>
    </source>
</evidence>
<keyword evidence="2" id="KW-1005">Bacterial flagellum biogenesis</keyword>
<gene>
    <name evidence="3" type="ORF">EDD73_10933</name>
</gene>
<name>A0A4R2RKQ9_9FIRM</name>
<comment type="caution">
    <text evidence="3">The sequence shown here is derived from an EMBL/GenBank/DDBJ whole genome shotgun (WGS) entry which is preliminary data.</text>
</comment>
<keyword evidence="3" id="KW-0969">Cilium</keyword>
<keyword evidence="4" id="KW-1185">Reference proteome</keyword>
<dbReference type="Proteomes" id="UP000294813">
    <property type="component" value="Unassembled WGS sequence"/>
</dbReference>
<sequence>MSVVANVGPVVTNPAPANSRSVDNNLGKDDFLNLLVTQLRYQDPMNPMDNTQFIAQMAQFSSLEQMKNMTEGLAELQKTQEEQLSTMNNVLTQLMGSQSQFYSVTMIGKNVEATVPKLDEQGNALTDGSTEILSGQVTGVRNKNGVSLLVVNGKIGETTVTREVKMTDLQSITNAQ</sequence>
<dbReference type="InterPro" id="IPR005648">
    <property type="entry name" value="FlgD"/>
</dbReference>
<keyword evidence="3" id="KW-0966">Cell projection</keyword>
<protein>
    <submittedName>
        <fullName evidence="3">Flagellar basal-body rod modification protein FlgD</fullName>
    </submittedName>
</protein>